<evidence type="ECO:0000313" key="3">
    <source>
        <dbReference type="Proteomes" id="UP001500897"/>
    </source>
</evidence>
<evidence type="ECO:0000256" key="1">
    <source>
        <dbReference type="ARBA" id="ARBA00022729"/>
    </source>
</evidence>
<organism evidence="2 3">
    <name type="scientific">Kitasatospora saccharophila</name>
    <dbReference type="NCBI Taxonomy" id="407973"/>
    <lineage>
        <taxon>Bacteria</taxon>
        <taxon>Bacillati</taxon>
        <taxon>Actinomycetota</taxon>
        <taxon>Actinomycetes</taxon>
        <taxon>Kitasatosporales</taxon>
        <taxon>Streptomycetaceae</taxon>
        <taxon>Kitasatospora</taxon>
    </lineage>
</organism>
<proteinExistence type="predicted"/>
<comment type="caution">
    <text evidence="2">The sequence shown here is derived from an EMBL/GenBank/DDBJ whole genome shotgun (WGS) entry which is preliminary data.</text>
</comment>
<gene>
    <name evidence="2" type="ORF">GCM10009759_11740</name>
</gene>
<evidence type="ECO:0008006" key="4">
    <source>
        <dbReference type="Google" id="ProtNLM"/>
    </source>
</evidence>
<sequence length="149" mass="15560">MKIGQPATVDFADKQANVTTKLQITVTGVEIGSIKDLQEAKAPTANAEGHTLVYVSYTIKNLGDASLSFTAPSSKFVVVDTAGHNGVFMDPPASITVAKCPGPKFQGVKKGMEAKGCSIIGLSGTDNAPAQVGYTDLVDLLKFQAAWTK</sequence>
<dbReference type="Gene3D" id="2.60.40.1240">
    <property type="match status" value="1"/>
</dbReference>
<name>A0ABP5HXF1_9ACTN</name>
<dbReference type="Proteomes" id="UP001500897">
    <property type="component" value="Unassembled WGS sequence"/>
</dbReference>
<protein>
    <recommendedName>
        <fullName evidence="4">DUF4352 domain-containing protein</fullName>
    </recommendedName>
</protein>
<dbReference type="InterPro" id="IPR029050">
    <property type="entry name" value="Immunoprotect_excell_Ig-like"/>
</dbReference>
<keyword evidence="1" id="KW-0732">Signal</keyword>
<evidence type="ECO:0000313" key="2">
    <source>
        <dbReference type="EMBL" id="GAA2089101.1"/>
    </source>
</evidence>
<accession>A0ABP5HXF1</accession>
<keyword evidence="3" id="KW-1185">Reference proteome</keyword>
<dbReference type="EMBL" id="BAAANS010000005">
    <property type="protein sequence ID" value="GAA2089101.1"/>
    <property type="molecule type" value="Genomic_DNA"/>
</dbReference>
<reference evidence="3" key="1">
    <citation type="journal article" date="2019" name="Int. J. Syst. Evol. Microbiol.">
        <title>The Global Catalogue of Microorganisms (GCM) 10K type strain sequencing project: providing services to taxonomists for standard genome sequencing and annotation.</title>
        <authorList>
            <consortium name="The Broad Institute Genomics Platform"/>
            <consortium name="The Broad Institute Genome Sequencing Center for Infectious Disease"/>
            <person name="Wu L."/>
            <person name="Ma J."/>
        </authorList>
    </citation>
    <scope>NUCLEOTIDE SEQUENCE [LARGE SCALE GENOMIC DNA]</scope>
    <source>
        <strain evidence="3">JCM 14559</strain>
    </source>
</reference>